<dbReference type="EMBL" id="JAYGJQ010000001">
    <property type="protein sequence ID" value="MEA9355697.1"/>
    <property type="molecule type" value="Genomic_DNA"/>
</dbReference>
<comment type="caution">
    <text evidence="2">The sequence shown here is derived from an EMBL/GenBank/DDBJ whole genome shotgun (WGS) entry which is preliminary data.</text>
</comment>
<dbReference type="Proteomes" id="UP001302274">
    <property type="component" value="Unassembled WGS sequence"/>
</dbReference>
<keyword evidence="3" id="KW-1185">Reference proteome</keyword>
<name>A0ABU5VSX5_9BACT</name>
<protein>
    <submittedName>
        <fullName evidence="2">AAA family ATPase</fullName>
    </submittedName>
</protein>
<accession>A0ABU5VSX5</accession>
<feature type="domain" description="CobQ/CobB/MinD/ParA nucleotide binding" evidence="1">
    <location>
        <begin position="35"/>
        <end position="194"/>
    </location>
</feature>
<proteinExistence type="predicted"/>
<evidence type="ECO:0000259" key="1">
    <source>
        <dbReference type="Pfam" id="PF01656"/>
    </source>
</evidence>
<evidence type="ECO:0000313" key="2">
    <source>
        <dbReference type="EMBL" id="MEA9355697.1"/>
    </source>
</evidence>
<dbReference type="SUPFAM" id="SSF52540">
    <property type="entry name" value="P-loop containing nucleoside triphosphate hydrolases"/>
    <property type="match status" value="1"/>
</dbReference>
<dbReference type="InterPro" id="IPR027417">
    <property type="entry name" value="P-loop_NTPase"/>
</dbReference>
<sequence length="194" mass="22034">MINETRATSVWDIDPISSLIQRIHFKHTTKGLRSISILSEKRSEGKTTTAMLLARGLSEVYKFKILLIDLNPDGDALLNQYLQKYEAVKTQDGMVVGHPFDFSIFRIKNIDMNWLKTAYDGLYANQLINGFSNEYDLVIVDTMTSSNPNDNALRVSTHSNIIVSSEKSFGRTTNKLQTELEQNRKEVLGVIFNK</sequence>
<dbReference type="Pfam" id="PF01656">
    <property type="entry name" value="CbiA"/>
    <property type="match status" value="1"/>
</dbReference>
<reference evidence="2 3" key="1">
    <citation type="submission" date="2023-11" db="EMBL/GenBank/DDBJ databases">
        <title>A Novel Polar Bacteriovorax (B. antarcticus) Isolated from the Biocrust in Antarctica.</title>
        <authorList>
            <person name="Mun W."/>
            <person name="Choi S.Y."/>
            <person name="Mitchell R.J."/>
        </authorList>
    </citation>
    <scope>NUCLEOTIDE SEQUENCE [LARGE SCALE GENOMIC DNA]</scope>
    <source>
        <strain evidence="2 3">PP10</strain>
    </source>
</reference>
<organism evidence="2 3">
    <name type="scientific">Bacteriovorax antarcticus</name>
    <dbReference type="NCBI Taxonomy" id="3088717"/>
    <lineage>
        <taxon>Bacteria</taxon>
        <taxon>Pseudomonadati</taxon>
        <taxon>Bdellovibrionota</taxon>
        <taxon>Bacteriovoracia</taxon>
        <taxon>Bacteriovoracales</taxon>
        <taxon>Bacteriovoracaceae</taxon>
        <taxon>Bacteriovorax</taxon>
    </lineage>
</organism>
<dbReference type="Gene3D" id="3.40.50.300">
    <property type="entry name" value="P-loop containing nucleotide triphosphate hydrolases"/>
    <property type="match status" value="2"/>
</dbReference>
<dbReference type="RefSeq" id="WP_323575321.1">
    <property type="nucleotide sequence ID" value="NZ_JAYGJQ010000001.1"/>
</dbReference>
<gene>
    <name evidence="2" type="ORF">SHI21_05780</name>
</gene>
<dbReference type="InterPro" id="IPR002586">
    <property type="entry name" value="CobQ/CobB/MinD/ParA_Nub-bd_dom"/>
</dbReference>
<evidence type="ECO:0000313" key="3">
    <source>
        <dbReference type="Proteomes" id="UP001302274"/>
    </source>
</evidence>